<dbReference type="Proteomes" id="UP001148629">
    <property type="component" value="Unassembled WGS sequence"/>
</dbReference>
<keyword evidence="2" id="KW-1185">Reference proteome</keyword>
<reference evidence="1" key="1">
    <citation type="submission" date="2022-08" db="EMBL/GenBank/DDBJ databases">
        <title>Genome Sequence of Fusarium decemcellulare.</title>
        <authorList>
            <person name="Buettner E."/>
        </authorList>
    </citation>
    <scope>NUCLEOTIDE SEQUENCE</scope>
    <source>
        <strain evidence="1">Babe19</strain>
    </source>
</reference>
<accession>A0ACC1SXM8</accession>
<sequence>MSASQSGTTPPTQPAVPPSNAFQRALKDFESRLKPSEISKFKATALDDLKVTILAIQSEQRSRKQMMHMGRIMSFLEAMEQFGKVIEVFLNVADMLAFIWGPVKLLLLTAASWSESFDTLLDAYQLIAENFPIFESYQSIFPENERMRTILECAWSNILDFHIQALRIFEQSMLRQFFRSLWRDFKSRFQGILNDLKRQKEIVQSHANQLHIQHYEADRLKIFEELEQAHKKRLSEKRAFVAQWIAAPQVILDHEHLCQVRQEQYDATQRRTATWILGHEEVKTWLAPPVPKSSSLWINAIAGAGKSILTSVLVDEILQQKLAPAAYFYCKHGDPKRKTLLSFLKAALSQLITQQDQLIPYYYEEASMSGETELQSTKHGKTLMRHMLQNIPKAFLVIDGLDECDDKERRFILDFLREVIGLCDSTTPGKLRVLVLSRDEPDIRKALAAATVVRFGRHDTLKDIESYAHQRARLLQRKFTLSDSDREYIEQYVSDKSDGMFLFAKLVMMNLERQPNLYYLREEFDNLPNGLDQAYGRNLHRIQSNPYKNEREMAQKILSLVICCRRPLEWRELQSAISINPIDQEMDATRRLSVDVQEICGSLIEVNPEGRVEFMHMTASMYLQDSGYVTYAMAENVMTGLCLHYLSFECFEDVSDDRLLDFIHEGYFAFQDYAIPHWPDHVVAFMKSSTDDPHHAHIVDSNIEDAFAIFVERYYADLSALDTGKDSPAACNGSQLALRNPHLAFVYQRAHFMRGFTDDRQDKVSLPSLATSLERNRNLLESLTKPASQSNGDLTMLRDFYGHNWFKCSKLSCYYFHQGFSTQSKRQAHLDRHSRPFKCDQNDCPSAMIGFGSLKEMDKHRRNLHPGIDKLSSTFKRLKKAGGGNVAEHKYECPKCPLKFASRLQSRLHMLMHRRNIAPKESDQEWLSGEVISDEPSNLKSL</sequence>
<proteinExistence type="predicted"/>
<name>A0ACC1SXM8_9HYPO</name>
<dbReference type="EMBL" id="JANRMS010000044">
    <property type="protein sequence ID" value="KAJ3548577.1"/>
    <property type="molecule type" value="Genomic_DNA"/>
</dbReference>
<evidence type="ECO:0000313" key="1">
    <source>
        <dbReference type="EMBL" id="KAJ3548577.1"/>
    </source>
</evidence>
<protein>
    <submittedName>
        <fullName evidence="1">Uncharacterized protein</fullName>
    </submittedName>
</protein>
<gene>
    <name evidence="1" type="ORF">NM208_g941</name>
</gene>
<evidence type="ECO:0000313" key="2">
    <source>
        <dbReference type="Proteomes" id="UP001148629"/>
    </source>
</evidence>
<organism evidence="1 2">
    <name type="scientific">Fusarium decemcellulare</name>
    <dbReference type="NCBI Taxonomy" id="57161"/>
    <lineage>
        <taxon>Eukaryota</taxon>
        <taxon>Fungi</taxon>
        <taxon>Dikarya</taxon>
        <taxon>Ascomycota</taxon>
        <taxon>Pezizomycotina</taxon>
        <taxon>Sordariomycetes</taxon>
        <taxon>Hypocreomycetidae</taxon>
        <taxon>Hypocreales</taxon>
        <taxon>Nectriaceae</taxon>
        <taxon>Fusarium</taxon>
        <taxon>Fusarium decemcellulare species complex</taxon>
    </lineage>
</organism>
<comment type="caution">
    <text evidence="1">The sequence shown here is derived from an EMBL/GenBank/DDBJ whole genome shotgun (WGS) entry which is preliminary data.</text>
</comment>